<dbReference type="HOGENOM" id="CLU_047806_9_0_6"/>
<dbReference type="GO" id="GO:0008408">
    <property type="term" value="F:3'-5' exonuclease activity"/>
    <property type="evidence" value="ECO:0007669"/>
    <property type="project" value="TreeGrafter"/>
</dbReference>
<protein>
    <submittedName>
        <fullName evidence="5">Exonuclease</fullName>
    </submittedName>
</protein>
<accession>Q1N3V9</accession>
<reference evidence="5 6" key="1">
    <citation type="submission" date="2006-03" db="EMBL/GenBank/DDBJ databases">
        <authorList>
            <person name="Pinhassi J."/>
            <person name="Pedros-Alio C."/>
            <person name="Ferriera S."/>
            <person name="Johnson J."/>
            <person name="Kravitz S."/>
            <person name="Halpern A."/>
            <person name="Remington K."/>
            <person name="Beeson K."/>
            <person name="Tran B."/>
            <person name="Rogers Y.-H."/>
            <person name="Friedman R."/>
            <person name="Venter J.C."/>
        </authorList>
    </citation>
    <scope>NUCLEOTIDE SEQUENCE [LARGE SCALE GENOMIC DNA]</scope>
    <source>
        <strain evidence="5 6">RED65</strain>
    </source>
</reference>
<evidence type="ECO:0000313" key="5">
    <source>
        <dbReference type="EMBL" id="EAT12765.1"/>
    </source>
</evidence>
<dbReference type="PANTHER" id="PTHR30231">
    <property type="entry name" value="DNA POLYMERASE III SUBUNIT EPSILON"/>
    <property type="match status" value="1"/>
</dbReference>
<dbReference type="InterPro" id="IPR013520">
    <property type="entry name" value="Ribonucl_H"/>
</dbReference>
<name>Q1N3V9_9GAMM</name>
<dbReference type="GO" id="GO:0006259">
    <property type="term" value="P:DNA metabolic process"/>
    <property type="evidence" value="ECO:0007669"/>
    <property type="project" value="UniProtKB-ARBA"/>
</dbReference>
<dbReference type="OrthoDB" id="5497329at2"/>
<dbReference type="SUPFAM" id="SSF53098">
    <property type="entry name" value="Ribonuclease H-like"/>
    <property type="match status" value="1"/>
</dbReference>
<evidence type="ECO:0000259" key="4">
    <source>
        <dbReference type="SMART" id="SM00479"/>
    </source>
</evidence>
<keyword evidence="2" id="KW-0378">Hydrolase</keyword>
<proteinExistence type="predicted"/>
<feature type="domain" description="Exonuclease" evidence="4">
    <location>
        <begin position="42"/>
        <end position="215"/>
    </location>
</feature>
<dbReference type="Pfam" id="PF00929">
    <property type="entry name" value="RNase_T"/>
    <property type="match status" value="1"/>
</dbReference>
<keyword evidence="3 5" id="KW-0269">Exonuclease</keyword>
<dbReference type="PANTHER" id="PTHR30231:SF4">
    <property type="entry name" value="PROTEIN NEN2"/>
    <property type="match status" value="1"/>
</dbReference>
<dbReference type="STRING" id="207949.RED65_11869"/>
<evidence type="ECO:0000313" key="6">
    <source>
        <dbReference type="Proteomes" id="UP000004263"/>
    </source>
</evidence>
<organism evidence="5 6">
    <name type="scientific">Bermanella marisrubri</name>
    <dbReference type="NCBI Taxonomy" id="207949"/>
    <lineage>
        <taxon>Bacteria</taxon>
        <taxon>Pseudomonadati</taxon>
        <taxon>Pseudomonadota</taxon>
        <taxon>Gammaproteobacteria</taxon>
        <taxon>Oceanospirillales</taxon>
        <taxon>Oceanospirillaceae</taxon>
        <taxon>Bermanella</taxon>
    </lineage>
</organism>
<evidence type="ECO:0000256" key="1">
    <source>
        <dbReference type="ARBA" id="ARBA00022722"/>
    </source>
</evidence>
<dbReference type="GO" id="GO:0003676">
    <property type="term" value="F:nucleic acid binding"/>
    <property type="evidence" value="ECO:0007669"/>
    <property type="project" value="InterPro"/>
</dbReference>
<dbReference type="Gene3D" id="3.30.420.10">
    <property type="entry name" value="Ribonuclease H-like superfamily/Ribonuclease H"/>
    <property type="match status" value="1"/>
</dbReference>
<evidence type="ECO:0000256" key="3">
    <source>
        <dbReference type="ARBA" id="ARBA00022839"/>
    </source>
</evidence>
<keyword evidence="1" id="KW-0540">Nuclease</keyword>
<dbReference type="GO" id="GO:0005829">
    <property type="term" value="C:cytosol"/>
    <property type="evidence" value="ECO:0007669"/>
    <property type="project" value="TreeGrafter"/>
</dbReference>
<comment type="caution">
    <text evidence="5">The sequence shown here is derived from an EMBL/GenBank/DDBJ whole genome shotgun (WGS) entry which is preliminary data.</text>
</comment>
<dbReference type="CDD" id="cd06127">
    <property type="entry name" value="DEDDh"/>
    <property type="match status" value="1"/>
</dbReference>
<dbReference type="EMBL" id="AAQH01000004">
    <property type="protein sequence ID" value="EAT12765.1"/>
    <property type="molecule type" value="Genomic_DNA"/>
</dbReference>
<dbReference type="AlphaFoldDB" id="Q1N3V9"/>
<evidence type="ECO:0000256" key="2">
    <source>
        <dbReference type="ARBA" id="ARBA00022801"/>
    </source>
</evidence>
<keyword evidence="6" id="KW-1185">Reference proteome</keyword>
<dbReference type="RefSeq" id="WP_007018655.1">
    <property type="nucleotide sequence ID" value="NZ_CH724118.1"/>
</dbReference>
<dbReference type="Proteomes" id="UP000004263">
    <property type="component" value="Unassembled WGS sequence"/>
</dbReference>
<dbReference type="SMART" id="SM00479">
    <property type="entry name" value="EXOIII"/>
    <property type="match status" value="1"/>
</dbReference>
<dbReference type="InterPro" id="IPR012337">
    <property type="entry name" value="RNaseH-like_sf"/>
</dbReference>
<gene>
    <name evidence="5" type="ORF">RED65_11869</name>
</gene>
<dbReference type="InterPro" id="IPR036397">
    <property type="entry name" value="RNaseH_sf"/>
</dbReference>
<sequence length="224" mass="25757">MFFWRRQFYQWKASINKQPIDTLLLNLWRSKFSKRQDWKNIRYLVIDTETTGLSPKDNTLLSIGWVAIESGKVKLNSARHRYIKVKEGVGQSATIHQIRDCELQDGVTINQAMAEVLTAMKDSVLVFHHAPMDMAFLNKYCRQLYNAPLLMPLVDTLNIEKSRHMHNDQARKNGFFRLAHCRQRYGLSAHQGHNALTDAIATAELLLAQVAHKGSVVKVKDIMP</sequence>